<dbReference type="Pfam" id="PF23981">
    <property type="entry name" value="DUF7305"/>
    <property type="match status" value="1"/>
</dbReference>
<sequence length="270" mass="29396">MNPSISKSQINYGFKIHGQVKTSDEPLTFSMPNFPVFPNLPIHPNMVEGTHNVIAEGNLNITNYQVANFTLHLNSDYKFNQINMNSGRTLNINIGNQDRVIVVEQLNIENGFINILGTGKLTIYVNNNITFNNGRINSEDKTQNLTIYLKGSGNPSHPKVVNISGSQKIYASLYAEDADVQLFNSGGFQGNIITGGKNVNLSGSATANVRAIYAPNAKVSVDAGANVKGVVISNEFSMSGNTTLEYTDVKGDPFLESLFGGNVSYKPIWK</sequence>
<evidence type="ECO:0000313" key="3">
    <source>
        <dbReference type="Proteomes" id="UP000516160"/>
    </source>
</evidence>
<evidence type="ECO:0000313" key="2">
    <source>
        <dbReference type="EMBL" id="QNO16117.1"/>
    </source>
</evidence>
<accession>A0A7G9WBQ5</accession>
<dbReference type="RefSeq" id="WP_213166511.1">
    <property type="nucleotide sequence ID" value="NZ_CP058559.1"/>
</dbReference>
<organism evidence="2 3">
    <name type="scientific">Alkalicella caledoniensis</name>
    <dbReference type="NCBI Taxonomy" id="2731377"/>
    <lineage>
        <taxon>Bacteria</taxon>
        <taxon>Bacillati</taxon>
        <taxon>Bacillota</taxon>
        <taxon>Clostridia</taxon>
        <taxon>Eubacteriales</taxon>
        <taxon>Proteinivoracaceae</taxon>
        <taxon>Alkalicella</taxon>
    </lineage>
</organism>
<dbReference type="AlphaFoldDB" id="A0A7G9WBQ5"/>
<name>A0A7G9WBQ5_ALKCA</name>
<feature type="domain" description="DUF7305" evidence="1">
    <location>
        <begin position="76"/>
        <end position="200"/>
    </location>
</feature>
<dbReference type="InterPro" id="IPR055729">
    <property type="entry name" value="DUF7305"/>
</dbReference>
<dbReference type="KEGG" id="acae:HYG86_15745"/>
<gene>
    <name evidence="2" type="ORF">HYG86_15745</name>
</gene>
<proteinExistence type="predicted"/>
<dbReference type="Gene3D" id="2.160.20.120">
    <property type="match status" value="1"/>
</dbReference>
<dbReference type="EMBL" id="CP058559">
    <property type="protein sequence ID" value="QNO16117.1"/>
    <property type="molecule type" value="Genomic_DNA"/>
</dbReference>
<protein>
    <recommendedName>
        <fullName evidence="1">DUF7305 domain-containing protein</fullName>
    </recommendedName>
</protein>
<evidence type="ECO:0000259" key="1">
    <source>
        <dbReference type="Pfam" id="PF23981"/>
    </source>
</evidence>
<reference evidence="2 3" key="1">
    <citation type="submission" date="2020-07" db="EMBL/GenBank/DDBJ databases">
        <title>Alkalicella. sp. LB2 genome.</title>
        <authorList>
            <person name="Postec A."/>
            <person name="Quemeneur M."/>
        </authorList>
    </citation>
    <scope>NUCLEOTIDE SEQUENCE [LARGE SCALE GENOMIC DNA]</scope>
    <source>
        <strain evidence="2 3">LB2</strain>
    </source>
</reference>
<dbReference type="Proteomes" id="UP000516160">
    <property type="component" value="Chromosome"/>
</dbReference>
<keyword evidence="3" id="KW-1185">Reference proteome</keyword>